<reference evidence="2" key="1">
    <citation type="submission" date="2021-05" db="EMBL/GenBank/DDBJ databases">
        <authorList>
            <person name="Khan N."/>
        </authorList>
    </citation>
    <scope>NUCLEOTIDE SEQUENCE</scope>
</reference>
<name>A0A8J2IP48_FUSEQ</name>
<dbReference type="Proteomes" id="UP000693738">
    <property type="component" value="Unassembled WGS sequence"/>
</dbReference>
<feature type="region of interest" description="Disordered" evidence="1">
    <location>
        <begin position="590"/>
        <end position="652"/>
    </location>
</feature>
<dbReference type="AlphaFoldDB" id="A0A8J2IP48"/>
<evidence type="ECO:0000313" key="3">
    <source>
        <dbReference type="Proteomes" id="UP000693738"/>
    </source>
</evidence>
<feature type="compositionally biased region" description="Basic and acidic residues" evidence="1">
    <location>
        <begin position="638"/>
        <end position="652"/>
    </location>
</feature>
<dbReference type="EMBL" id="CAJSTJ010000125">
    <property type="protein sequence ID" value="CAG7558541.1"/>
    <property type="molecule type" value="Genomic_DNA"/>
</dbReference>
<accession>A0A8J2IP48</accession>
<dbReference type="PANTHER" id="PTHR14187">
    <property type="entry name" value="ALPHA KINASE/ELONGATION FACTOR 2 KINASE"/>
    <property type="match status" value="1"/>
</dbReference>
<evidence type="ECO:0000256" key="1">
    <source>
        <dbReference type="SAM" id="MobiDB-lite"/>
    </source>
</evidence>
<gene>
    <name evidence="2" type="ORF">FEQUK3_LOCUS4236</name>
</gene>
<feature type="compositionally biased region" description="Basic and acidic residues" evidence="1">
    <location>
        <begin position="590"/>
        <end position="601"/>
    </location>
</feature>
<dbReference type="CDD" id="cd10170">
    <property type="entry name" value="ASKHA_NBD_HSP70"/>
    <property type="match status" value="1"/>
</dbReference>
<protein>
    <submittedName>
        <fullName evidence="2">Uncharacterized protein</fullName>
    </submittedName>
</protein>
<organism evidence="2 3">
    <name type="scientific">Fusarium equiseti</name>
    <name type="common">Fusarium scirpi</name>
    <dbReference type="NCBI Taxonomy" id="61235"/>
    <lineage>
        <taxon>Eukaryota</taxon>
        <taxon>Fungi</taxon>
        <taxon>Dikarya</taxon>
        <taxon>Ascomycota</taxon>
        <taxon>Pezizomycotina</taxon>
        <taxon>Sordariomycetes</taxon>
        <taxon>Hypocreomycetidae</taxon>
        <taxon>Hypocreales</taxon>
        <taxon>Nectriaceae</taxon>
        <taxon>Fusarium</taxon>
        <taxon>Fusarium incarnatum-equiseti species complex</taxon>
    </lineage>
</organism>
<sequence length="652" mass="74184">MATKGEGPPTLVIAIDFGTTYSGVAWKVSSKLGESIQTVTDWPTARGYHRDTAKAPSSIFYPPADNEDPAWGYTTPLKEGVLRWFKLLLVNEKDLPANVRKSSQVKDARELMRKLGKTPVQIFGDYLRQVWKHSHPQILRAEGERCTDIYRVHFVITLPAIWPHYVRSRMVDAMKIAGLFDVTKQGNTTYGFISEPEAAALTCLKENAGRYKLEVGDHFVICDAGGGTVDIITYKIEKLNPFTVSESVKGDGGLCGGIFLDEKFRGLLKRTIPREIVRNLELQAIHKIMKHDWEAGIKASLCKNSTEYSMDLLYKGNVDKQFFPDSFTIQAKAIREEVYEPVVKEIKALVATQIRQVEEEYQKPPNVSYSIKMASYMSKYLYECLKDTFGKKSDTLQKRGENPWAAVLRGAVLHGLSRTGLHDSITAVVNSRISRHNYGTVFNDCPFDIRKHDVRDREYCIYDKAYIAVDQTEWYVGIGDAVSTYMPVSFSCYQALVSVEQGLQIEIVISDSTEPPNRRDESVRTLCTITAPLDYEIWAKLPKEISEDAKTFRRIKYDLRMISDGSCLEFAVWYKNQCLASQNVDFETTKTETKETNHIDNDVPMEDPPEVWSDAPPVIDIADSDDEYVDRTPKRRRGESSRRERSMTLRRK</sequence>
<dbReference type="PANTHER" id="PTHR14187:SF5">
    <property type="entry name" value="HEAT SHOCK 70 KDA PROTEIN 12A"/>
    <property type="match status" value="1"/>
</dbReference>
<proteinExistence type="predicted"/>
<comment type="caution">
    <text evidence="2">The sequence shown here is derived from an EMBL/GenBank/DDBJ whole genome shotgun (WGS) entry which is preliminary data.</text>
</comment>
<evidence type="ECO:0000313" key="2">
    <source>
        <dbReference type="EMBL" id="CAG7558541.1"/>
    </source>
</evidence>